<dbReference type="PROSITE" id="PS51257">
    <property type="entry name" value="PROKAR_LIPOPROTEIN"/>
    <property type="match status" value="1"/>
</dbReference>
<gene>
    <name evidence="2" type="ORF">WAE58_00795</name>
</gene>
<keyword evidence="1" id="KW-0732">Signal</keyword>
<evidence type="ECO:0000313" key="3">
    <source>
        <dbReference type="Proteomes" id="UP001378956"/>
    </source>
</evidence>
<dbReference type="SUPFAM" id="SSF49299">
    <property type="entry name" value="PKD domain"/>
    <property type="match status" value="1"/>
</dbReference>
<feature type="chain" id="PRO_5045884569" evidence="1">
    <location>
        <begin position="20"/>
        <end position="367"/>
    </location>
</feature>
<reference evidence="2 3" key="1">
    <citation type="submission" date="2024-03" db="EMBL/GenBank/DDBJ databases">
        <title>Sequence of Lycoming College Course Isolates.</title>
        <authorList>
            <person name="Plotts O."/>
            <person name="Newman J."/>
        </authorList>
    </citation>
    <scope>NUCLEOTIDE SEQUENCE [LARGE SCALE GENOMIC DNA]</scope>
    <source>
        <strain evidence="2 3">CJB-3</strain>
    </source>
</reference>
<evidence type="ECO:0000313" key="2">
    <source>
        <dbReference type="EMBL" id="MEJ2900938.1"/>
    </source>
</evidence>
<dbReference type="Gene3D" id="2.60.40.10">
    <property type="entry name" value="Immunoglobulins"/>
    <property type="match status" value="1"/>
</dbReference>
<feature type="signal peptide" evidence="1">
    <location>
        <begin position="1"/>
        <end position="19"/>
    </location>
</feature>
<evidence type="ECO:0000256" key="1">
    <source>
        <dbReference type="SAM" id="SignalP"/>
    </source>
</evidence>
<organism evidence="2 3">
    <name type="scientific">Pedobacter panaciterrae</name>
    <dbReference type="NCBI Taxonomy" id="363849"/>
    <lineage>
        <taxon>Bacteria</taxon>
        <taxon>Pseudomonadati</taxon>
        <taxon>Bacteroidota</taxon>
        <taxon>Sphingobacteriia</taxon>
        <taxon>Sphingobacteriales</taxon>
        <taxon>Sphingobacteriaceae</taxon>
        <taxon>Pedobacter</taxon>
    </lineage>
</organism>
<dbReference type="EMBL" id="JBBEUB010000001">
    <property type="protein sequence ID" value="MEJ2900938.1"/>
    <property type="molecule type" value="Genomic_DNA"/>
</dbReference>
<proteinExistence type="predicted"/>
<accession>A0ABU8NGG2</accession>
<dbReference type="InterPro" id="IPR013783">
    <property type="entry name" value="Ig-like_fold"/>
</dbReference>
<dbReference type="Proteomes" id="UP001378956">
    <property type="component" value="Unassembled WGS sequence"/>
</dbReference>
<dbReference type="InterPro" id="IPR035986">
    <property type="entry name" value="PKD_dom_sf"/>
</dbReference>
<comment type="caution">
    <text evidence="2">The sequence shown here is derived from an EMBL/GenBank/DDBJ whole genome shotgun (WGS) entry which is preliminary data.</text>
</comment>
<dbReference type="RefSeq" id="WP_172663282.1">
    <property type="nucleotide sequence ID" value="NZ_CBFGNQ010000019.1"/>
</dbReference>
<sequence length="367" mass="39816">MNIKHYLLFALLSISVLSACTKDEDAEQAPVVKMKIEDSPINGKVNEKIAFSAFNVNDKVYDQEWKLEGEVTSNTSTYDFTPLKAGIYNIEYTATNSSGSFNYKYVVNVGIPTVPSNPGSNNYVTKVFEYLPAPGQFTNKSLGTLEGAKSIEGKEGIVSLGAWGGYIVLGFDHTVINENQKDDIVIYGNAQSNWAEPGVVWVMQDENGNGKPDDTWYELKGSEFGKEGYVRDYEVTYTKPTTGGSVSWKDNKGKTGVVTIAGATSQAFPSWVEGNEYTLKGTLLPSSGIKPETPTYITSAPFEFGYADNKVGGDNIDIANAIDKDGKVVHLAGIDFIKIQTGIQADLGWLGELSTEILGVADLNLAK</sequence>
<name>A0ABU8NGG2_9SPHI</name>
<protein>
    <submittedName>
        <fullName evidence="2">Cell surface protein</fullName>
    </submittedName>
</protein>
<keyword evidence="3" id="KW-1185">Reference proteome</keyword>